<reference evidence="1" key="1">
    <citation type="submission" date="2022-01" db="EMBL/GenBank/DDBJ databases">
        <title>Genome Sequence Resource for Two Populations of Ditylenchus destructor, the Migratory Endoparasitic Phytonematode.</title>
        <authorList>
            <person name="Zhang H."/>
            <person name="Lin R."/>
            <person name="Xie B."/>
        </authorList>
    </citation>
    <scope>NUCLEOTIDE SEQUENCE</scope>
    <source>
        <strain evidence="1">BazhouSP</strain>
    </source>
</reference>
<proteinExistence type="predicted"/>
<accession>A0AAD4MZW2</accession>
<dbReference type="AlphaFoldDB" id="A0AAD4MZW2"/>
<keyword evidence="2" id="KW-1185">Reference proteome</keyword>
<dbReference type="Proteomes" id="UP001201812">
    <property type="component" value="Unassembled WGS sequence"/>
</dbReference>
<gene>
    <name evidence="1" type="ORF">DdX_10826</name>
</gene>
<organism evidence="1 2">
    <name type="scientific">Ditylenchus destructor</name>
    <dbReference type="NCBI Taxonomy" id="166010"/>
    <lineage>
        <taxon>Eukaryota</taxon>
        <taxon>Metazoa</taxon>
        <taxon>Ecdysozoa</taxon>
        <taxon>Nematoda</taxon>
        <taxon>Chromadorea</taxon>
        <taxon>Rhabditida</taxon>
        <taxon>Tylenchina</taxon>
        <taxon>Tylenchomorpha</taxon>
        <taxon>Sphaerularioidea</taxon>
        <taxon>Anguinidae</taxon>
        <taxon>Anguininae</taxon>
        <taxon>Ditylenchus</taxon>
    </lineage>
</organism>
<protein>
    <submittedName>
        <fullName evidence="1">Uncharacterized protein</fullName>
    </submittedName>
</protein>
<evidence type="ECO:0000313" key="2">
    <source>
        <dbReference type="Proteomes" id="UP001201812"/>
    </source>
</evidence>
<evidence type="ECO:0000313" key="1">
    <source>
        <dbReference type="EMBL" id="KAI1710152.1"/>
    </source>
</evidence>
<sequence length="315" mass="36327">MGNIISYIFDINPTQNSFDRPKFRNCPVIVSPENLREVLTFLTRPELEIATLASGRFYEIVQRYFPDSPYRLLQHVLINFCAPNWPTHLSDFKMGPLQDFVAKLQCRTTRAEWIILVFPPVQIGKIKKCLTSMSHLWSSGILEIGFRHRLDDETISEYESTISELFQNDSPFKCSRLRLCLSGVPTLFTGNIITKIPLFDLCSWLELSGFEHCQSASDVAILLNNSQNGSQLTLELGRMEKERRNIVFQFTDFVENVLQDFTNATTDRAYLLTVENIADRDLVQLQDKCVSNTTTGEQLECRLSEKNYVLKRYKI</sequence>
<comment type="caution">
    <text evidence="1">The sequence shown here is derived from an EMBL/GenBank/DDBJ whole genome shotgun (WGS) entry which is preliminary data.</text>
</comment>
<name>A0AAD4MZW2_9BILA</name>
<dbReference type="EMBL" id="JAKKPZ010000027">
    <property type="protein sequence ID" value="KAI1710152.1"/>
    <property type="molecule type" value="Genomic_DNA"/>
</dbReference>